<sequence>MTVIEMLIVLVALTLLSIIALIFFGAVIILESLPPLLKWVFGIVIVLAMFYGWYMLNH</sequence>
<feature type="transmembrane region" description="Helical" evidence="1">
    <location>
        <begin position="7"/>
        <end position="30"/>
    </location>
</feature>
<name>A0AB38R0P6_PARTM</name>
<keyword evidence="1" id="KW-0812">Transmembrane</keyword>
<evidence type="ECO:0000313" key="2">
    <source>
        <dbReference type="EMBL" id="UOE77163.1"/>
    </source>
</evidence>
<evidence type="ECO:0000256" key="1">
    <source>
        <dbReference type="SAM" id="Phobius"/>
    </source>
</evidence>
<dbReference type="Proteomes" id="UP001058458">
    <property type="component" value="Chromosome"/>
</dbReference>
<proteinExistence type="predicted"/>
<gene>
    <name evidence="2" type="ORF">IMI45_04720</name>
</gene>
<dbReference type="AlphaFoldDB" id="A0AB38R0P6"/>
<organism evidence="2 3">
    <name type="scientific">Parageobacillus thermoglucosidasius</name>
    <name type="common">Geobacillus thermoglucosidasius</name>
    <dbReference type="NCBI Taxonomy" id="1426"/>
    <lineage>
        <taxon>Bacteria</taxon>
        <taxon>Bacillati</taxon>
        <taxon>Bacillota</taxon>
        <taxon>Bacilli</taxon>
        <taxon>Bacillales</taxon>
        <taxon>Anoxybacillaceae</taxon>
        <taxon>Parageobacillus</taxon>
    </lineage>
</organism>
<accession>A0AB38R0P6</accession>
<evidence type="ECO:0000313" key="3">
    <source>
        <dbReference type="Proteomes" id="UP001058458"/>
    </source>
</evidence>
<protein>
    <submittedName>
        <fullName evidence="2">Uncharacterized protein</fullName>
    </submittedName>
</protein>
<keyword evidence="1" id="KW-1133">Transmembrane helix</keyword>
<keyword evidence="1" id="KW-0472">Membrane</keyword>
<dbReference type="RefSeq" id="WP_256834417.1">
    <property type="nucleotide sequence ID" value="NZ_CP063414.1"/>
</dbReference>
<dbReference type="EMBL" id="CP063414">
    <property type="protein sequence ID" value="UOE77163.1"/>
    <property type="molecule type" value="Genomic_DNA"/>
</dbReference>
<reference evidence="2" key="1">
    <citation type="submission" date="2020-10" db="EMBL/GenBank/DDBJ databases">
        <authorList>
            <person name="Delgado J.A."/>
            <person name="Gonzalez J.M."/>
        </authorList>
    </citation>
    <scope>NUCLEOTIDE SEQUENCE</scope>
    <source>
        <strain evidence="2">23.6</strain>
    </source>
</reference>
<feature type="transmembrane region" description="Helical" evidence="1">
    <location>
        <begin position="36"/>
        <end position="56"/>
    </location>
</feature>